<evidence type="ECO:0000256" key="3">
    <source>
        <dbReference type="ARBA" id="ARBA00022729"/>
    </source>
</evidence>
<evidence type="ECO:0000313" key="8">
    <source>
        <dbReference type="EMBL" id="AAS54083.1"/>
    </source>
</evidence>
<gene>
    <name evidence="8" type="ORF">AGOS_AFR711C</name>
</gene>
<keyword evidence="4" id="KW-0325">Glycoprotein</keyword>
<evidence type="ECO:0000256" key="7">
    <source>
        <dbReference type="SAM" id="SignalP"/>
    </source>
</evidence>
<dbReference type="RefSeq" id="NP_986259.1">
    <property type="nucleotide sequence ID" value="NM_212395.2"/>
</dbReference>
<evidence type="ECO:0000256" key="6">
    <source>
        <dbReference type="SAM" id="MobiDB-lite"/>
    </source>
</evidence>
<evidence type="ECO:0000256" key="1">
    <source>
        <dbReference type="ARBA" id="ARBA00004589"/>
    </source>
</evidence>
<dbReference type="HOGENOM" id="CLU_485676_0_0_1"/>
<sequence length="561" mass="57632">MVSFTKYVGLVATTFATVQAATYNVKLDYEQYVDVFYHFKSGGVSVEAVSEGLKVTAPDCEALQSGMIVVSKDGSKNNILVTWNQYGVFHLQHEGADLTWNEVSPQTCGTPSGSSSMAYSSTVSQSSAISAPPDYTLSASTYTTTVNGLETQYVTYCPISTAYSTQTYTSTAPGGAATTLTVVSPTAEIVVSRYTQTITQTLTLCEKKDACTATTVSVGETYTDVKLTRTVESAPVSTISSTYGSSAVAPLHTESKPGFSLSASVYTTTIDGSVTEYTTYCPVSTIYNTAVFTSNRPEGPTTIQVTSPISEVVVSKSLSTLTKTVTLCPESKACVVTPTITNSHVEVTVTRPIETPAPTSEEDTTTTIESIIYITLTDDSGTSVVSIPKTALSTISQATTPAPEAPKSSAPAPEAPKTTAPAPEAPKFSAPAPETPKSSAPAPEAPKSSAPAPEAPKSSAPAPEAPKSSAPAPEAPKSSAPAPEAPKSSAPAPETPKSAPAPEAPKSTASAPAPVPTVQTQASSTPEPTVTVPVPEPFEGAAARRSVGALALAGAIVAALL</sequence>
<dbReference type="Pfam" id="PF13928">
    <property type="entry name" value="Flocculin_t3"/>
    <property type="match status" value="2"/>
</dbReference>
<dbReference type="OrthoDB" id="4069140at2759"/>
<dbReference type="InParanoid" id="Q751W4"/>
<dbReference type="eggNOG" id="ENOG502RS1B">
    <property type="taxonomic scope" value="Eukaryota"/>
</dbReference>
<keyword evidence="3 7" id="KW-0732">Signal</keyword>
<name>Q751W4_EREGS</name>
<evidence type="ECO:0000256" key="5">
    <source>
        <dbReference type="ARBA" id="ARBA00023288"/>
    </source>
</evidence>
<feature type="compositionally biased region" description="Low complexity" evidence="6">
    <location>
        <begin position="525"/>
        <end position="535"/>
    </location>
</feature>
<dbReference type="STRING" id="284811.Q751W4"/>
<accession>Q751W4</accession>
<proteinExistence type="predicted"/>
<keyword evidence="2" id="KW-0336">GPI-anchor</keyword>
<reference evidence="9" key="2">
    <citation type="journal article" date="2013" name="G3 (Bethesda)">
        <title>Genomes of Ashbya fungi isolated from insects reveal four mating-type loci, numerous translocations, lack of transposons, and distinct gene duplications.</title>
        <authorList>
            <person name="Dietrich F.S."/>
            <person name="Voegeli S."/>
            <person name="Kuo S."/>
            <person name="Philippsen P."/>
        </authorList>
    </citation>
    <scope>GENOME REANNOTATION</scope>
    <source>
        <strain evidence="9">ATCC 10895 / CBS 109.51 / FGSC 9923 / NRRL Y-1056</strain>
    </source>
</reference>
<protein>
    <submittedName>
        <fullName evidence="8">AFR711Cp</fullName>
    </submittedName>
</protein>
<feature type="chain" id="PRO_5004286415" evidence="7">
    <location>
        <begin position="21"/>
        <end position="561"/>
    </location>
</feature>
<keyword evidence="9" id="KW-1185">Reference proteome</keyword>
<dbReference type="AlphaFoldDB" id="Q751W4"/>
<dbReference type="KEGG" id="ago:AGOS_AFR711C"/>
<dbReference type="GeneID" id="4622548"/>
<dbReference type="PANTHER" id="PTHR37492:SF4">
    <property type="entry name" value="TSC22 DOMAIN FAMILY PROTEIN 3 ISOFORM X1"/>
    <property type="match status" value="1"/>
</dbReference>
<comment type="subcellular location">
    <subcellularLocation>
        <location evidence="1">Membrane</location>
        <topology evidence="1">Lipid-anchor</topology>
        <topology evidence="1">GPI-anchor</topology>
    </subcellularLocation>
</comment>
<evidence type="ECO:0000256" key="2">
    <source>
        <dbReference type="ARBA" id="ARBA00022622"/>
    </source>
</evidence>
<keyword evidence="2" id="KW-0472">Membrane</keyword>
<evidence type="ECO:0000313" key="9">
    <source>
        <dbReference type="Proteomes" id="UP000000591"/>
    </source>
</evidence>
<dbReference type="OMA" id="MVDGCYF"/>
<dbReference type="PANTHER" id="PTHR37492">
    <property type="entry name" value="SI:CH211-171H4.7-RELATED"/>
    <property type="match status" value="1"/>
</dbReference>
<dbReference type="Proteomes" id="UP000000591">
    <property type="component" value="Chromosome VI"/>
</dbReference>
<dbReference type="EMBL" id="AE016819">
    <property type="protein sequence ID" value="AAS54083.1"/>
    <property type="molecule type" value="Genomic_DNA"/>
</dbReference>
<evidence type="ECO:0000256" key="4">
    <source>
        <dbReference type="ARBA" id="ARBA00023180"/>
    </source>
</evidence>
<keyword evidence="5" id="KW-0449">Lipoprotein</keyword>
<organism evidence="8 9">
    <name type="scientific">Eremothecium gossypii (strain ATCC 10895 / CBS 109.51 / FGSC 9923 / NRRL Y-1056)</name>
    <name type="common">Yeast</name>
    <name type="synonym">Ashbya gossypii</name>
    <dbReference type="NCBI Taxonomy" id="284811"/>
    <lineage>
        <taxon>Eukaryota</taxon>
        <taxon>Fungi</taxon>
        <taxon>Dikarya</taxon>
        <taxon>Ascomycota</taxon>
        <taxon>Saccharomycotina</taxon>
        <taxon>Saccharomycetes</taxon>
        <taxon>Saccharomycetales</taxon>
        <taxon>Saccharomycetaceae</taxon>
        <taxon>Eremothecium</taxon>
    </lineage>
</organism>
<feature type="compositionally biased region" description="Low complexity" evidence="6">
    <location>
        <begin position="398"/>
        <end position="512"/>
    </location>
</feature>
<reference evidence="8 9" key="1">
    <citation type="journal article" date="2004" name="Science">
        <title>The Ashbya gossypii genome as a tool for mapping the ancient Saccharomyces cerevisiae genome.</title>
        <authorList>
            <person name="Dietrich F.S."/>
            <person name="Voegeli S."/>
            <person name="Brachat S."/>
            <person name="Lerch A."/>
            <person name="Gates K."/>
            <person name="Steiner S."/>
            <person name="Mohr C."/>
            <person name="Pohlmann R."/>
            <person name="Luedi P."/>
            <person name="Choi S."/>
            <person name="Wing R.A."/>
            <person name="Flavier A."/>
            <person name="Gaffney T.D."/>
            <person name="Philippsen P."/>
        </authorList>
    </citation>
    <scope>NUCLEOTIDE SEQUENCE [LARGE SCALE GENOMIC DNA]</scope>
    <source>
        <strain evidence="9">ATCC 10895 / CBS 109.51 / FGSC 9923 / NRRL Y-1056</strain>
    </source>
</reference>
<dbReference type="GO" id="GO:0098552">
    <property type="term" value="C:side of membrane"/>
    <property type="evidence" value="ECO:0007669"/>
    <property type="project" value="UniProtKB-KW"/>
</dbReference>
<feature type="region of interest" description="Disordered" evidence="6">
    <location>
        <begin position="396"/>
        <end position="535"/>
    </location>
</feature>
<feature type="signal peptide" evidence="7">
    <location>
        <begin position="1"/>
        <end position="20"/>
    </location>
</feature>
<dbReference type="InterPro" id="IPR025928">
    <property type="entry name" value="Flocculin_t3_rpt"/>
</dbReference>